<keyword evidence="1" id="KW-0732">Signal</keyword>
<protein>
    <submittedName>
        <fullName evidence="2">SusD/RagB family nutrient-binding outer membrane lipoprotein</fullName>
    </submittedName>
</protein>
<dbReference type="OrthoDB" id="622163at2"/>
<organism evidence="2 3">
    <name type="scientific">Hymenobacter fodinae</name>
    <dbReference type="NCBI Taxonomy" id="2510796"/>
    <lineage>
        <taxon>Bacteria</taxon>
        <taxon>Pseudomonadati</taxon>
        <taxon>Bacteroidota</taxon>
        <taxon>Cytophagia</taxon>
        <taxon>Cytophagales</taxon>
        <taxon>Hymenobacteraceae</taxon>
        <taxon>Hymenobacter</taxon>
    </lineage>
</organism>
<dbReference type="Pfam" id="PF12771">
    <property type="entry name" value="SusD-like_2"/>
    <property type="match status" value="1"/>
</dbReference>
<gene>
    <name evidence="2" type="ORF">EU556_22070</name>
</gene>
<accession>A0A4Z0P293</accession>
<feature type="signal peptide" evidence="1">
    <location>
        <begin position="1"/>
        <end position="18"/>
    </location>
</feature>
<evidence type="ECO:0000313" key="2">
    <source>
        <dbReference type="EMBL" id="TGE04867.1"/>
    </source>
</evidence>
<reference evidence="2 3" key="1">
    <citation type="submission" date="2019-04" db="EMBL/GenBank/DDBJ databases">
        <authorList>
            <person name="Feng G."/>
            <person name="Zhang J."/>
            <person name="Zhu H."/>
        </authorList>
    </citation>
    <scope>NUCLEOTIDE SEQUENCE [LARGE SCALE GENOMIC DNA]</scope>
    <source>
        <strain evidence="2 3">92R-1</strain>
    </source>
</reference>
<dbReference type="InterPro" id="IPR011990">
    <property type="entry name" value="TPR-like_helical_dom_sf"/>
</dbReference>
<dbReference type="RefSeq" id="WP_135436325.1">
    <property type="nucleotide sequence ID" value="NZ_SRLA01000005.1"/>
</dbReference>
<proteinExistence type="predicted"/>
<sequence length="488" mass="55631">MKKIQLFAWLLLATTSAATLSACTDGFEEMNVNPNQNPNVLPETLLAPALTDLVKRNMDRARRITNELMQVHVTRNDGDAIHRYVIRPSEADYMWTGWYTQLTDFRDMYRSAQGVNSPTFMAIARICEVWTVSLITDTFGDVPYTQATAGREGILQPPFDKQEDIYRDLFTKLEEANELLKANTNLTPDQSQLDPLYQGNALKWRKFGNSLYLRLLMRVSNRTDAIANGMSPQDKLRDMVNTNATAYPLIASNEESAIMRWTGTAPYQSPFQTWRTADFSSFSSMSEFFINNLTEWNDPRLPKWATVSNGTYEGIPSGYDPTQMQAAKSTYPATLMTEPLLGNILNYPEVQLLLAEAALRGWISGSAQTYYETGTRAGITLWGYTVPTNYFTNSDLKWEPGSNPERQLDQIHLQKYYALFFTDFQQWFEYRRTGHPVLPIGSGVRNNGRMPARINYPVYVQSLNQQSYQAAIADQGPDDINTKVWWQN</sequence>
<feature type="chain" id="PRO_5021373761" evidence="1">
    <location>
        <begin position="19"/>
        <end position="488"/>
    </location>
</feature>
<dbReference type="AlphaFoldDB" id="A0A4Z0P293"/>
<dbReference type="Gene3D" id="1.25.40.390">
    <property type="match status" value="1"/>
</dbReference>
<comment type="caution">
    <text evidence="2">The sequence shown here is derived from an EMBL/GenBank/DDBJ whole genome shotgun (WGS) entry which is preliminary data.</text>
</comment>
<evidence type="ECO:0000313" key="3">
    <source>
        <dbReference type="Proteomes" id="UP000298337"/>
    </source>
</evidence>
<keyword evidence="3" id="KW-1185">Reference proteome</keyword>
<dbReference type="SUPFAM" id="SSF48452">
    <property type="entry name" value="TPR-like"/>
    <property type="match status" value="1"/>
</dbReference>
<dbReference type="PROSITE" id="PS51257">
    <property type="entry name" value="PROKAR_LIPOPROTEIN"/>
    <property type="match status" value="1"/>
</dbReference>
<dbReference type="EMBL" id="SRLA01000005">
    <property type="protein sequence ID" value="TGE04867.1"/>
    <property type="molecule type" value="Genomic_DNA"/>
</dbReference>
<dbReference type="InterPro" id="IPR041662">
    <property type="entry name" value="SusD-like_2"/>
</dbReference>
<dbReference type="Proteomes" id="UP000298337">
    <property type="component" value="Unassembled WGS sequence"/>
</dbReference>
<keyword evidence="2" id="KW-0449">Lipoprotein</keyword>
<evidence type="ECO:0000256" key="1">
    <source>
        <dbReference type="SAM" id="SignalP"/>
    </source>
</evidence>
<name>A0A4Z0P293_9BACT</name>